<dbReference type="SUPFAM" id="SSF53335">
    <property type="entry name" value="S-adenosyl-L-methionine-dependent methyltransferases"/>
    <property type="match status" value="1"/>
</dbReference>
<dbReference type="InterPro" id="IPR029063">
    <property type="entry name" value="SAM-dependent_MTases_sf"/>
</dbReference>
<evidence type="ECO:0000313" key="2">
    <source>
        <dbReference type="EMBL" id="KAK0754794.1"/>
    </source>
</evidence>
<dbReference type="AlphaFoldDB" id="A0AA40FBL9"/>
<dbReference type="EMBL" id="JAUKUD010000001">
    <property type="protein sequence ID" value="KAK0754794.1"/>
    <property type="molecule type" value="Genomic_DNA"/>
</dbReference>
<keyword evidence="2" id="KW-0489">Methyltransferase</keyword>
<comment type="caution">
    <text evidence="2">The sequence shown here is derived from an EMBL/GenBank/DDBJ whole genome shotgun (WGS) entry which is preliminary data.</text>
</comment>
<sequence length="347" mass="39968">MDYDTLLDAAIDSGYLPSSLIRLGARQMTRGRLRDIIAPTLEEQQARKQAFVDALRGMSIAIEQDKANEQHYEVGVGVLAACLGPRMKYSSALWSRGAETIAEAEDAMLEMYLERGEMEDGMRVLDLGCGWGSGTIYLAEKMPNSEIVGFSNSKRQKAYILAEAERRGLKNVNVITGDAATFEFERESFDRVMSIEMFEHMKNYEALLAKVARALRPGGKMFMHVFGHREMPYHFEEGWMSRYFFTGGTMPSRDLFLYFQDDLKIQKQWWVSGTNYQKTLEAWLKNWAANKTEVRQHLAETYGEGNVDRWYNRWKAYYMGSSEFFGWKGGNEFGLIHYLWEKPVRAV</sequence>
<comment type="similarity">
    <text evidence="1">Belongs to the CFA/CMAS family.</text>
</comment>
<dbReference type="Proteomes" id="UP001172155">
    <property type="component" value="Unassembled WGS sequence"/>
</dbReference>
<dbReference type="GO" id="GO:0032259">
    <property type="term" value="P:methylation"/>
    <property type="evidence" value="ECO:0007669"/>
    <property type="project" value="UniProtKB-KW"/>
</dbReference>
<accession>A0AA40FBL9</accession>
<keyword evidence="3" id="KW-1185">Reference proteome</keyword>
<protein>
    <submittedName>
        <fullName evidence="2">Methyltransferase</fullName>
    </submittedName>
</protein>
<keyword evidence="2" id="KW-0808">Transferase</keyword>
<organism evidence="2 3">
    <name type="scientific">Schizothecium vesticola</name>
    <dbReference type="NCBI Taxonomy" id="314040"/>
    <lineage>
        <taxon>Eukaryota</taxon>
        <taxon>Fungi</taxon>
        <taxon>Dikarya</taxon>
        <taxon>Ascomycota</taxon>
        <taxon>Pezizomycotina</taxon>
        <taxon>Sordariomycetes</taxon>
        <taxon>Sordariomycetidae</taxon>
        <taxon>Sordariales</taxon>
        <taxon>Schizotheciaceae</taxon>
        <taxon>Schizothecium</taxon>
    </lineage>
</organism>
<evidence type="ECO:0000256" key="1">
    <source>
        <dbReference type="ARBA" id="ARBA00010815"/>
    </source>
</evidence>
<dbReference type="FunFam" id="3.40.50.150:FF:000554">
    <property type="entry name" value="Cation-transporting ATPase"/>
    <property type="match status" value="1"/>
</dbReference>
<dbReference type="GO" id="GO:0008168">
    <property type="term" value="F:methyltransferase activity"/>
    <property type="evidence" value="ECO:0007669"/>
    <property type="project" value="UniProtKB-KW"/>
</dbReference>
<gene>
    <name evidence="2" type="ORF">B0T18DRAFT_45493</name>
</gene>
<name>A0AA40FBL9_9PEZI</name>
<dbReference type="PANTHER" id="PTHR43832:SF1">
    <property type="entry name" value="S-ADENOSYL-L-METHIONINE-DEPENDENT METHYLTRANSFERASES SUPERFAMILY PROTEIN"/>
    <property type="match status" value="1"/>
</dbReference>
<dbReference type="Gene3D" id="3.40.50.150">
    <property type="entry name" value="Vaccinia Virus protein VP39"/>
    <property type="match status" value="1"/>
</dbReference>
<dbReference type="PANTHER" id="PTHR43832">
    <property type="match status" value="1"/>
</dbReference>
<dbReference type="CDD" id="cd02440">
    <property type="entry name" value="AdoMet_MTases"/>
    <property type="match status" value="1"/>
</dbReference>
<proteinExistence type="inferred from homology"/>
<evidence type="ECO:0000313" key="3">
    <source>
        <dbReference type="Proteomes" id="UP001172155"/>
    </source>
</evidence>
<reference evidence="2" key="1">
    <citation type="submission" date="2023-06" db="EMBL/GenBank/DDBJ databases">
        <title>Genome-scale phylogeny and comparative genomics of the fungal order Sordariales.</title>
        <authorList>
            <consortium name="Lawrence Berkeley National Laboratory"/>
            <person name="Hensen N."/>
            <person name="Bonometti L."/>
            <person name="Westerberg I."/>
            <person name="Brannstrom I.O."/>
            <person name="Guillou S."/>
            <person name="Cros-Aarteil S."/>
            <person name="Calhoun S."/>
            <person name="Haridas S."/>
            <person name="Kuo A."/>
            <person name="Mondo S."/>
            <person name="Pangilinan J."/>
            <person name="Riley R."/>
            <person name="LaButti K."/>
            <person name="Andreopoulos B."/>
            <person name="Lipzen A."/>
            <person name="Chen C."/>
            <person name="Yanf M."/>
            <person name="Daum C."/>
            <person name="Ng V."/>
            <person name="Clum A."/>
            <person name="Steindorff A."/>
            <person name="Ohm R."/>
            <person name="Martin F."/>
            <person name="Silar P."/>
            <person name="Natvig D."/>
            <person name="Lalanne C."/>
            <person name="Gautier V."/>
            <person name="Ament-velasquez S.L."/>
            <person name="Kruys A."/>
            <person name="Hutchinson M.I."/>
            <person name="Powell A.J."/>
            <person name="Barry K."/>
            <person name="Miller A.N."/>
            <person name="Grigoriev I.V."/>
            <person name="Debuchy R."/>
            <person name="Gladieux P."/>
            <person name="Thoren M.H."/>
            <person name="Johannesson H."/>
        </authorList>
    </citation>
    <scope>NUCLEOTIDE SEQUENCE</scope>
    <source>
        <strain evidence="2">SMH3187-1</strain>
    </source>
</reference>
<dbReference type="Pfam" id="PF02353">
    <property type="entry name" value="CMAS"/>
    <property type="match status" value="1"/>
</dbReference>